<keyword evidence="2" id="KW-0689">Ribosomal protein</keyword>
<comment type="similarity">
    <text evidence="1">Belongs to the universal ribosomal protein uL18 family.</text>
</comment>
<dbReference type="PANTHER" id="PTHR23410">
    <property type="entry name" value="RIBOSOMAL PROTEIN L5-RELATED"/>
    <property type="match status" value="1"/>
</dbReference>
<dbReference type="GeneID" id="120276133"/>
<gene>
    <name evidence="5" type="primary">LOC120276133</name>
</gene>
<dbReference type="GO" id="GO:0003735">
    <property type="term" value="F:structural constituent of ribosome"/>
    <property type="evidence" value="ECO:0007669"/>
    <property type="project" value="InterPro"/>
</dbReference>
<dbReference type="InterPro" id="IPR005485">
    <property type="entry name" value="Rbsml_uL18_euk_arch"/>
</dbReference>
<proteinExistence type="inferred from homology"/>
<keyword evidence="3" id="KW-0687">Ribonucleoprotein</keyword>
<dbReference type="GO" id="GO:0008097">
    <property type="term" value="F:5S rRNA binding"/>
    <property type="evidence" value="ECO:0007669"/>
    <property type="project" value="InterPro"/>
</dbReference>
<name>A0AB40CJ63_DIOCR</name>
<evidence type="ECO:0000256" key="3">
    <source>
        <dbReference type="ARBA" id="ARBA00023274"/>
    </source>
</evidence>
<reference evidence="5" key="1">
    <citation type="submission" date="2025-08" db="UniProtKB">
        <authorList>
            <consortium name="RefSeq"/>
        </authorList>
    </citation>
    <scope>IDENTIFICATION</scope>
</reference>
<organism evidence="4 5">
    <name type="scientific">Dioscorea cayennensis subsp. rotundata</name>
    <name type="common">White Guinea yam</name>
    <name type="synonym">Dioscorea rotundata</name>
    <dbReference type="NCBI Taxonomy" id="55577"/>
    <lineage>
        <taxon>Eukaryota</taxon>
        <taxon>Viridiplantae</taxon>
        <taxon>Streptophyta</taxon>
        <taxon>Embryophyta</taxon>
        <taxon>Tracheophyta</taxon>
        <taxon>Spermatophyta</taxon>
        <taxon>Magnoliopsida</taxon>
        <taxon>Liliopsida</taxon>
        <taxon>Dioscoreales</taxon>
        <taxon>Dioscoreaceae</taxon>
        <taxon>Dioscorea</taxon>
    </lineage>
</organism>
<evidence type="ECO:0000313" key="4">
    <source>
        <dbReference type="Proteomes" id="UP001515500"/>
    </source>
</evidence>
<dbReference type="Gene3D" id="3.30.420.100">
    <property type="match status" value="1"/>
</dbReference>
<protein>
    <submittedName>
        <fullName evidence="5">60S ribosomal protein L5-like</fullName>
    </submittedName>
</protein>
<sequence>MAFVKDQKTEAYFKRVEVRFKRRRAGKIDYQARIYLINQDKSKYNTPKYQFVVRFTNEDIIARIVSASIACDMVMAAAYAHELTCYGLEVGLTNYAAVYCTGLLVARCVLKMLEIYQGNVKVTGEDFSVEPAESRRPFRARLDIGLLRTTTGNCVLGALKGALDGGLDFPHSEKRFAGSKNDDKQLDAEAYRKYIFSGHVASYMRSLMEDEPEKDQSHFSAYLKKEFEADEIE</sequence>
<dbReference type="RefSeq" id="XP_039138796.1">
    <property type="nucleotide sequence ID" value="XM_039282862.1"/>
</dbReference>
<dbReference type="AlphaFoldDB" id="A0AB40CJ63"/>
<dbReference type="PANTHER" id="PTHR23410:SF12">
    <property type="entry name" value="LARGE RIBOSOMAL SUBUNIT PROTEIN UL18"/>
    <property type="match status" value="1"/>
</dbReference>
<dbReference type="GO" id="GO:0022625">
    <property type="term" value="C:cytosolic large ribosomal subunit"/>
    <property type="evidence" value="ECO:0007669"/>
    <property type="project" value="TreeGrafter"/>
</dbReference>
<keyword evidence="4" id="KW-1185">Reference proteome</keyword>
<dbReference type="Pfam" id="PF17144">
    <property type="entry name" value="Ribosomal_L5e"/>
    <property type="match status" value="1"/>
</dbReference>
<evidence type="ECO:0000313" key="5">
    <source>
        <dbReference type="RefSeq" id="XP_039138796.1"/>
    </source>
</evidence>
<dbReference type="PRINTS" id="PR00058">
    <property type="entry name" value="RIBOSOMALL5"/>
</dbReference>
<evidence type="ECO:0000256" key="1">
    <source>
        <dbReference type="ARBA" id="ARBA00007116"/>
    </source>
</evidence>
<accession>A0AB40CJ63</accession>
<dbReference type="GO" id="GO:0000027">
    <property type="term" value="P:ribosomal large subunit assembly"/>
    <property type="evidence" value="ECO:0007669"/>
    <property type="project" value="TreeGrafter"/>
</dbReference>
<dbReference type="GO" id="GO:0006412">
    <property type="term" value="P:translation"/>
    <property type="evidence" value="ECO:0007669"/>
    <property type="project" value="InterPro"/>
</dbReference>
<evidence type="ECO:0000256" key="2">
    <source>
        <dbReference type="ARBA" id="ARBA00022980"/>
    </source>
</evidence>
<dbReference type="Proteomes" id="UP001515500">
    <property type="component" value="Chromosome 14"/>
</dbReference>
<dbReference type="SUPFAM" id="SSF53137">
    <property type="entry name" value="Translational machinery components"/>
    <property type="match status" value="1"/>
</dbReference>